<evidence type="ECO:0000256" key="1">
    <source>
        <dbReference type="SAM" id="MobiDB-lite"/>
    </source>
</evidence>
<dbReference type="HOGENOM" id="CLU_027987_0_0_1"/>
<dbReference type="AlphaFoldDB" id="R4GA82"/>
<dbReference type="InParanoid" id="R4GA82"/>
<dbReference type="Proteomes" id="UP000001646">
    <property type="component" value="Unplaced"/>
</dbReference>
<dbReference type="PANTHER" id="PTHR33538:SF1">
    <property type="entry name" value="PROTEIN BRAMBLEBERRY"/>
    <property type="match status" value="1"/>
</dbReference>
<sequence>MPTWDHQTFLLPFYLFLLIGPCLGFFGWLSRSPKPTPAPDPDPAPDLRSLQHVAFEMTTADERFLAEAQRLHLSPLDSCHHKVIAQLRSSCTDLTEEELAKLGVSLFNCQAGVEGRRTYLCTPDMTLAECTAEMDPDTWNAYHIVSNRARAVCYHTVNALVSTAAGQLEAMEILKSGQEELRALTSESLQRVVGGQERLLAQQEAFQGSQEHMEESIQRNLAQLAQEKALIASGQQQVAQLIEGITRRMENVSTHLSSQDADLQEGHRAILRDLSQVQKRAQEVYAKIESNLGLFAAYQNQTGLYYEELMGKLQKMNESLGLVLFTMERMQSNVEGQLRHIQRFIHWAGFSLSSIYFCLFHGCYFLLAALVMTFLQIPGLPRIMLLVLVVANALLELNHTVSLGFNALTIFLVLAVVFPPLQRRGQGSTTLFSVDGKPPQGPSPHTMSLRRPSLSRSVKKEVFLEVLDLGENGLLWKQTLEIMLHWRPLFSMIITLPDIFTSTCAFFWQVPLDRFHHLHLGSSFYSLPISRCSSPNESMASDMSTCSASPRPRCQAVTRTGQPCRKRAIAGHSYCHVHESGQSSYVG</sequence>
<feature type="transmembrane region" description="Helical" evidence="2">
    <location>
        <begin position="379"/>
        <end position="395"/>
    </location>
</feature>
<reference evidence="3" key="1">
    <citation type="submission" date="2009-12" db="EMBL/GenBank/DDBJ databases">
        <title>The Genome Sequence of Anolis carolinensis (Green Anole Lizard).</title>
        <authorList>
            <consortium name="The Genome Sequencing Platform"/>
            <person name="Di Palma F."/>
            <person name="Alfoldi J."/>
            <person name="Heiman D."/>
            <person name="Young S."/>
            <person name="Grabherr M."/>
            <person name="Johnson J."/>
            <person name="Lander E.S."/>
            <person name="Lindblad-Toh K."/>
        </authorList>
    </citation>
    <scope>NUCLEOTIDE SEQUENCE [LARGE SCALE GENOMIC DNA]</scope>
    <source>
        <strain evidence="3">JBL SC #1</strain>
    </source>
</reference>
<accession>R4GA82</accession>
<dbReference type="Ensembl" id="ENSACAT00000029587.2">
    <property type="protein sequence ID" value="ENSACAP00000022170.2"/>
    <property type="gene ID" value="ENSACAG00000028314.2"/>
</dbReference>
<protein>
    <recommendedName>
        <fullName evidence="5">Brambleberry</fullName>
    </recommendedName>
</protein>
<keyword evidence="4" id="KW-1185">Reference proteome</keyword>
<proteinExistence type="predicted"/>
<evidence type="ECO:0000313" key="4">
    <source>
        <dbReference type="Proteomes" id="UP000001646"/>
    </source>
</evidence>
<organism evidence="3 4">
    <name type="scientific">Anolis carolinensis</name>
    <name type="common">Green anole</name>
    <name type="synonym">American chameleon</name>
    <dbReference type="NCBI Taxonomy" id="28377"/>
    <lineage>
        <taxon>Eukaryota</taxon>
        <taxon>Metazoa</taxon>
        <taxon>Chordata</taxon>
        <taxon>Craniata</taxon>
        <taxon>Vertebrata</taxon>
        <taxon>Euteleostomi</taxon>
        <taxon>Lepidosauria</taxon>
        <taxon>Squamata</taxon>
        <taxon>Bifurcata</taxon>
        <taxon>Unidentata</taxon>
        <taxon>Episquamata</taxon>
        <taxon>Toxicofera</taxon>
        <taxon>Iguania</taxon>
        <taxon>Dactyloidae</taxon>
        <taxon>Anolis</taxon>
    </lineage>
</organism>
<gene>
    <name evidence="3" type="primary">LOC103280807</name>
</gene>
<dbReference type="STRING" id="28377.ENSACAP00000022170"/>
<feature type="transmembrane region" description="Helical" evidence="2">
    <location>
        <begin position="344"/>
        <end position="367"/>
    </location>
</feature>
<dbReference type="GeneTree" id="ENSGT00740000115898"/>
<reference evidence="3" key="3">
    <citation type="submission" date="2025-09" db="UniProtKB">
        <authorList>
            <consortium name="Ensembl"/>
        </authorList>
    </citation>
    <scope>IDENTIFICATION</scope>
</reference>
<dbReference type="PANTHER" id="PTHR33538">
    <property type="entry name" value="PROTEIN GAMETE EXPRESSED 1"/>
    <property type="match status" value="1"/>
</dbReference>
<dbReference type="InterPro" id="IPR040346">
    <property type="entry name" value="GEX1/Brambleberry"/>
</dbReference>
<dbReference type="eggNOG" id="ENOG502QRBT">
    <property type="taxonomic scope" value="Eukaryota"/>
</dbReference>
<feature type="region of interest" description="Disordered" evidence="1">
    <location>
        <begin position="430"/>
        <end position="450"/>
    </location>
</feature>
<evidence type="ECO:0008006" key="5">
    <source>
        <dbReference type="Google" id="ProtNLM"/>
    </source>
</evidence>
<reference evidence="3" key="2">
    <citation type="submission" date="2025-08" db="UniProtKB">
        <authorList>
            <consortium name="Ensembl"/>
        </authorList>
    </citation>
    <scope>IDENTIFICATION</scope>
</reference>
<evidence type="ECO:0000313" key="3">
    <source>
        <dbReference type="Ensembl" id="ENSACAP00000022170.2"/>
    </source>
</evidence>
<feature type="transmembrane region" description="Helical" evidence="2">
    <location>
        <begin position="401"/>
        <end position="421"/>
    </location>
</feature>
<name>R4GA82_ANOCA</name>
<keyword evidence="2" id="KW-0472">Membrane</keyword>
<keyword evidence="2" id="KW-0812">Transmembrane</keyword>
<dbReference type="Bgee" id="ENSACAG00000028314">
    <property type="expression patterns" value="Expressed in ovary and 1 other cell type or tissue"/>
</dbReference>
<keyword evidence="2" id="KW-1133">Transmembrane helix</keyword>
<evidence type="ECO:0000256" key="2">
    <source>
        <dbReference type="SAM" id="Phobius"/>
    </source>
</evidence>